<evidence type="ECO:0000259" key="3">
    <source>
        <dbReference type="Pfam" id="PF02441"/>
    </source>
</evidence>
<accession>A0A7G7YR21</accession>
<feature type="binding site" evidence="1">
    <location>
        <position position="283"/>
    </location>
    <ligand>
        <name>CTP</name>
        <dbReference type="ChEBI" id="CHEBI:37563"/>
    </ligand>
</feature>
<feature type="region of interest" description="Phosphopantothenate--cysteine ligase" evidence="1">
    <location>
        <begin position="194"/>
        <end position="421"/>
    </location>
</feature>
<dbReference type="SUPFAM" id="SSF52507">
    <property type="entry name" value="Homo-oligomeric flavin-containing Cys decarboxylases, HFCD"/>
    <property type="match status" value="1"/>
</dbReference>
<comment type="pathway">
    <text evidence="1 2">Cofactor biosynthesis; coenzyme A biosynthesis; CoA from (R)-pantothenate: step 2/5.</text>
</comment>
<comment type="catalytic activity">
    <reaction evidence="1 2">
        <text>N-[(R)-4-phosphopantothenoyl]-L-cysteine + H(+) = (R)-4'-phosphopantetheine + CO2</text>
        <dbReference type="Rhea" id="RHEA:16793"/>
        <dbReference type="ChEBI" id="CHEBI:15378"/>
        <dbReference type="ChEBI" id="CHEBI:16526"/>
        <dbReference type="ChEBI" id="CHEBI:59458"/>
        <dbReference type="ChEBI" id="CHEBI:61723"/>
        <dbReference type="EC" id="4.1.1.36"/>
    </reaction>
</comment>
<dbReference type="KEGG" id="cans:GP473_04635"/>
<keyword evidence="1" id="KW-0479">Metal-binding</keyword>
<proteinExistence type="inferred from homology"/>
<comment type="similarity">
    <text evidence="1 2">In the N-terminal section; belongs to the HFCD (homo-oligomeric flavin containing Cys decarboxylase) superfamily.</text>
</comment>
<comment type="pathway">
    <text evidence="1 2">Cofactor biosynthesis; coenzyme A biosynthesis; CoA from (R)-pantothenate: step 3/5.</text>
</comment>
<dbReference type="NCBIfam" id="TIGR00521">
    <property type="entry name" value="coaBC_dfp"/>
    <property type="match status" value="1"/>
</dbReference>
<keyword evidence="1 2" id="KW-0288">FMN</keyword>
<reference evidence="5 6" key="1">
    <citation type="submission" date="2019-12" db="EMBL/GenBank/DDBJ databases">
        <title>Corynebacterium sp. nov., isolated from feces of the Anser Albifrons in China.</title>
        <authorList>
            <person name="Liu Q."/>
        </authorList>
    </citation>
    <scope>NUCLEOTIDE SEQUENCE [LARGE SCALE GENOMIC DNA]</scope>
    <source>
        <strain evidence="5 6">23H37-10</strain>
    </source>
</reference>
<evidence type="ECO:0000313" key="5">
    <source>
        <dbReference type="EMBL" id="QNH96941.1"/>
    </source>
</evidence>
<dbReference type="PANTHER" id="PTHR14359:SF6">
    <property type="entry name" value="PHOSPHOPANTOTHENOYLCYSTEINE DECARBOXYLASE"/>
    <property type="match status" value="1"/>
</dbReference>
<comment type="function">
    <text evidence="1">Catalyzes two sequential steps in the biosynthesis of coenzyme A. In the first step cysteine is conjugated to 4'-phosphopantothenate to form 4-phosphopantothenoylcysteine. In the second step the latter compound is decarboxylated to form 4'-phosphopantotheine.</text>
</comment>
<dbReference type="InterPro" id="IPR007085">
    <property type="entry name" value="DNA/pantothenate-metab_flavo_C"/>
</dbReference>
<dbReference type="Gene3D" id="3.40.50.1950">
    <property type="entry name" value="Flavin prenyltransferase-like"/>
    <property type="match status" value="1"/>
</dbReference>
<dbReference type="InterPro" id="IPR036551">
    <property type="entry name" value="Flavin_trans-like"/>
</dbReference>
<dbReference type="InterPro" id="IPR035929">
    <property type="entry name" value="CoaB-like_sf"/>
</dbReference>
<keyword evidence="1 2" id="KW-0285">Flavoprotein</keyword>
<protein>
    <recommendedName>
        <fullName evidence="1">Coenzyme A biosynthesis bifunctional protein CoaBC</fullName>
    </recommendedName>
    <alternativeName>
        <fullName evidence="1">DNA/pantothenate metabolism flavoprotein</fullName>
    </alternativeName>
    <alternativeName>
        <fullName evidence="1">Phosphopantothenoylcysteine synthetase/decarboxylase</fullName>
        <shortName evidence="1">PPCS-PPCDC</shortName>
    </alternativeName>
    <domain>
        <recommendedName>
            <fullName evidence="1">Phosphopantothenoylcysteine decarboxylase</fullName>
            <shortName evidence="1">PPC decarboxylase</shortName>
            <shortName evidence="1">PPC-DC</shortName>
            <ecNumber evidence="1">4.1.1.36</ecNumber>
        </recommendedName>
        <alternativeName>
            <fullName evidence="1">CoaC</fullName>
        </alternativeName>
    </domain>
    <domain>
        <recommendedName>
            <fullName evidence="1">Phosphopantothenate--cysteine ligase</fullName>
            <ecNumber evidence="1">6.3.2.5</ecNumber>
        </recommendedName>
        <alternativeName>
            <fullName evidence="1">CoaB</fullName>
        </alternativeName>
        <alternativeName>
            <fullName evidence="1">Phosphopantothenoylcysteine synthetase</fullName>
            <shortName evidence="1">PPC synthetase</shortName>
            <shortName evidence="1">PPC-S</shortName>
        </alternativeName>
    </domain>
</protein>
<feature type="domain" description="DNA/pantothenate metabolism flavoprotein C-terminal" evidence="4">
    <location>
        <begin position="189"/>
        <end position="415"/>
    </location>
</feature>
<dbReference type="GO" id="GO:0046872">
    <property type="term" value="F:metal ion binding"/>
    <property type="evidence" value="ECO:0007669"/>
    <property type="project" value="UniProtKB-KW"/>
</dbReference>
<dbReference type="Pfam" id="PF02441">
    <property type="entry name" value="Flavoprotein"/>
    <property type="match status" value="1"/>
</dbReference>
<feature type="binding site" evidence="1">
    <location>
        <position position="293"/>
    </location>
    <ligand>
        <name>CTP</name>
        <dbReference type="ChEBI" id="CHEBI:37563"/>
    </ligand>
</feature>
<dbReference type="Proteomes" id="UP000515275">
    <property type="component" value="Chromosome"/>
</dbReference>
<feature type="binding site" evidence="1">
    <location>
        <position position="336"/>
    </location>
    <ligand>
        <name>CTP</name>
        <dbReference type="ChEBI" id="CHEBI:37563"/>
    </ligand>
</feature>
<feature type="binding site" evidence="1">
    <location>
        <begin position="312"/>
        <end position="315"/>
    </location>
    <ligand>
        <name>CTP</name>
        <dbReference type="ChEBI" id="CHEBI:37563"/>
    </ligand>
</feature>
<comment type="function">
    <text evidence="2">Catalyzes two steps in the biosynthesis of coenzyme A. In the first step cysteine is conjugated to 4'-phosphopantothenate to form 4-phosphopantothenoylcysteine, in the latter compound is decarboxylated to form 4'-phosphopantotheine.</text>
</comment>
<comment type="catalytic activity">
    <reaction evidence="1 2">
        <text>(R)-4'-phosphopantothenate + L-cysteine + CTP = N-[(R)-4-phosphopantothenoyl]-L-cysteine + CMP + diphosphate + H(+)</text>
        <dbReference type="Rhea" id="RHEA:19397"/>
        <dbReference type="ChEBI" id="CHEBI:10986"/>
        <dbReference type="ChEBI" id="CHEBI:15378"/>
        <dbReference type="ChEBI" id="CHEBI:33019"/>
        <dbReference type="ChEBI" id="CHEBI:35235"/>
        <dbReference type="ChEBI" id="CHEBI:37563"/>
        <dbReference type="ChEBI" id="CHEBI:59458"/>
        <dbReference type="ChEBI" id="CHEBI:60377"/>
        <dbReference type="EC" id="6.3.2.5"/>
    </reaction>
</comment>
<feature type="domain" description="Flavoprotein" evidence="3">
    <location>
        <begin position="7"/>
        <end position="166"/>
    </location>
</feature>
<comment type="cofactor">
    <cofactor evidence="1">
        <name>FMN</name>
        <dbReference type="ChEBI" id="CHEBI:58210"/>
    </cofactor>
    <text evidence="1">Binds 1 FMN per subunit.</text>
</comment>
<evidence type="ECO:0000256" key="1">
    <source>
        <dbReference type="HAMAP-Rule" id="MF_02225"/>
    </source>
</evidence>
<feature type="binding site" evidence="1">
    <location>
        <position position="358"/>
    </location>
    <ligand>
        <name>CTP</name>
        <dbReference type="ChEBI" id="CHEBI:37563"/>
    </ligand>
</feature>
<dbReference type="EC" id="4.1.1.36" evidence="1"/>
<feature type="region of interest" description="Phosphopantothenoylcysteine decarboxylase" evidence="1">
    <location>
        <begin position="1"/>
        <end position="193"/>
    </location>
</feature>
<dbReference type="GO" id="GO:0015941">
    <property type="term" value="P:pantothenate catabolic process"/>
    <property type="evidence" value="ECO:0007669"/>
    <property type="project" value="InterPro"/>
</dbReference>
<dbReference type="EMBL" id="CP046883">
    <property type="protein sequence ID" value="QNH96941.1"/>
    <property type="molecule type" value="Genomic_DNA"/>
</dbReference>
<keyword evidence="1" id="KW-0460">Magnesium</keyword>
<keyword evidence="1 2" id="KW-0436">Ligase</keyword>
<dbReference type="GO" id="GO:0010181">
    <property type="term" value="F:FMN binding"/>
    <property type="evidence" value="ECO:0007669"/>
    <property type="project" value="UniProtKB-UniRule"/>
</dbReference>
<dbReference type="PANTHER" id="PTHR14359">
    <property type="entry name" value="HOMO-OLIGOMERIC FLAVIN CONTAINING CYS DECARBOXYLASE FAMILY"/>
    <property type="match status" value="1"/>
</dbReference>
<evidence type="ECO:0000259" key="4">
    <source>
        <dbReference type="Pfam" id="PF04127"/>
    </source>
</evidence>
<dbReference type="InterPro" id="IPR005252">
    <property type="entry name" value="CoaBC"/>
</dbReference>
<dbReference type="Pfam" id="PF04127">
    <property type="entry name" value="DFP"/>
    <property type="match status" value="1"/>
</dbReference>
<keyword evidence="6" id="KW-1185">Reference proteome</keyword>
<keyword evidence="1 2" id="KW-0210">Decarboxylase</keyword>
<dbReference type="SUPFAM" id="SSF102645">
    <property type="entry name" value="CoaB-like"/>
    <property type="match status" value="1"/>
</dbReference>
<dbReference type="RefSeq" id="WP_185770677.1">
    <property type="nucleotide sequence ID" value="NZ_CP046883.1"/>
</dbReference>
<evidence type="ECO:0000313" key="6">
    <source>
        <dbReference type="Proteomes" id="UP000515275"/>
    </source>
</evidence>
<gene>
    <name evidence="1 5" type="primary">coaBC</name>
    <name evidence="5" type="ORF">GP473_04635</name>
</gene>
<comment type="caution">
    <text evidence="1">Lacks conserved residue(s) required for the propagation of feature annotation.</text>
</comment>
<comment type="similarity">
    <text evidence="1 2">In the C-terminal section; belongs to the PPC synthetase family.</text>
</comment>
<dbReference type="GO" id="GO:0015937">
    <property type="term" value="P:coenzyme A biosynthetic process"/>
    <property type="evidence" value="ECO:0007669"/>
    <property type="project" value="UniProtKB-UniRule"/>
</dbReference>
<dbReference type="EC" id="6.3.2.5" evidence="1"/>
<dbReference type="GO" id="GO:0071513">
    <property type="term" value="C:phosphopantothenoylcysteine decarboxylase complex"/>
    <property type="evidence" value="ECO:0007669"/>
    <property type="project" value="TreeGrafter"/>
</dbReference>
<dbReference type="GO" id="GO:0004632">
    <property type="term" value="F:phosphopantothenate--cysteine ligase activity"/>
    <property type="evidence" value="ECO:0007669"/>
    <property type="project" value="UniProtKB-UniRule"/>
</dbReference>
<dbReference type="Gene3D" id="3.40.50.10300">
    <property type="entry name" value="CoaB-like"/>
    <property type="match status" value="1"/>
</dbReference>
<keyword evidence="1" id="KW-0511">Multifunctional enzyme</keyword>
<feature type="binding site" evidence="1">
    <location>
        <position position="354"/>
    </location>
    <ligand>
        <name>CTP</name>
        <dbReference type="ChEBI" id="CHEBI:37563"/>
    </ligand>
</feature>
<keyword evidence="1 2" id="KW-0456">Lyase</keyword>
<organism evidence="5 6">
    <name type="scientific">Corynebacterium anserum</name>
    <dbReference type="NCBI Taxonomy" id="2684406"/>
    <lineage>
        <taxon>Bacteria</taxon>
        <taxon>Bacillati</taxon>
        <taxon>Actinomycetota</taxon>
        <taxon>Actinomycetes</taxon>
        <taxon>Mycobacteriales</taxon>
        <taxon>Corynebacteriaceae</taxon>
        <taxon>Corynebacterium</taxon>
    </lineage>
</organism>
<evidence type="ECO:0000256" key="2">
    <source>
        <dbReference type="RuleBase" id="RU364078"/>
    </source>
</evidence>
<dbReference type="InterPro" id="IPR003382">
    <property type="entry name" value="Flavoprotein"/>
</dbReference>
<comment type="cofactor">
    <cofactor evidence="1">
        <name>Mg(2+)</name>
        <dbReference type="ChEBI" id="CHEBI:18420"/>
    </cofactor>
</comment>
<dbReference type="UniPathway" id="UPA00241">
    <property type="reaction ID" value="UER00353"/>
</dbReference>
<sequence length="421" mass="44748">MDNVPLRVVIGVGGGIAAYKACHLVRYFKEAGHVVHVIPTHSALNFVGAATFEALSGNPVSTDVFDRVDEVQHVRLGQQADLIVIAPATADLLSRLATGRADDLLTSSCLVATCPVVVAPAMHTEMWEHPATQANVNTLRHRGTVVLEPAHGRLTGHDTGSGRLPDPEHIGSLALAVARCGRDIFPQSLKGKKVVISAGGTVEPLDPVRFLSNSSSGRQGFALADVAAQRGADVVIVKAHTEQLSLPSGARIIPVKSAVDLHNAMDEHAEDADIIIMAAAVADYRPTQVAASKMKKGMNDSALTRIDLTQNPDVLAGLVNRRRRGELKEGVIIVGFAAETGDAEHTPLEHGVDKLSRKGCDMLMCNAVGDGKVFGQDDNEGWILVSQPEDQPPLISEVNASAKIDVAIQIWDCVETLMFAE</sequence>
<name>A0A7G7YR21_9CORY</name>
<dbReference type="HAMAP" id="MF_02225">
    <property type="entry name" value="CoaBC"/>
    <property type="match status" value="1"/>
</dbReference>
<dbReference type="AlphaFoldDB" id="A0A7G7YR21"/>
<dbReference type="GO" id="GO:0004633">
    <property type="term" value="F:phosphopantothenoylcysteine decarboxylase activity"/>
    <property type="evidence" value="ECO:0007669"/>
    <property type="project" value="UniProtKB-UniRule"/>
</dbReference>